<dbReference type="GO" id="GO:0003697">
    <property type="term" value="F:single-stranded DNA binding"/>
    <property type="evidence" value="ECO:0007669"/>
    <property type="project" value="InterPro"/>
</dbReference>
<dbReference type="GO" id="GO:0006952">
    <property type="term" value="P:defense response"/>
    <property type="evidence" value="ECO:0007669"/>
    <property type="project" value="InterPro"/>
</dbReference>
<accession>A0A9W7B8C8</accession>
<organism evidence="3 4">
    <name type="scientific">Triparma laevis f. inornata</name>
    <dbReference type="NCBI Taxonomy" id="1714386"/>
    <lineage>
        <taxon>Eukaryota</taxon>
        <taxon>Sar</taxon>
        <taxon>Stramenopiles</taxon>
        <taxon>Ochrophyta</taxon>
        <taxon>Bolidophyceae</taxon>
        <taxon>Parmales</taxon>
        <taxon>Triparmaceae</taxon>
        <taxon>Triparma</taxon>
    </lineage>
</organism>
<reference evidence="4" key="1">
    <citation type="journal article" date="2023" name="Commun. Biol.">
        <title>Genome analysis of Parmales, the sister group of diatoms, reveals the evolutionary specialization of diatoms from phago-mixotrophs to photoautotrophs.</title>
        <authorList>
            <person name="Ban H."/>
            <person name="Sato S."/>
            <person name="Yoshikawa S."/>
            <person name="Yamada K."/>
            <person name="Nakamura Y."/>
            <person name="Ichinomiya M."/>
            <person name="Sato N."/>
            <person name="Blanc-Mathieu R."/>
            <person name="Endo H."/>
            <person name="Kuwata A."/>
            <person name="Ogata H."/>
        </authorList>
    </citation>
    <scope>NUCLEOTIDE SEQUENCE [LARGE SCALE GENOMIC DNA]</scope>
</reference>
<dbReference type="Pfam" id="PF08536">
    <property type="entry name" value="Whirly"/>
    <property type="match status" value="1"/>
</dbReference>
<dbReference type="SUPFAM" id="SSF54447">
    <property type="entry name" value="ssDNA-binding transcriptional regulator domain"/>
    <property type="match status" value="1"/>
</dbReference>
<dbReference type="Gene3D" id="2.30.31.10">
    <property type="entry name" value="Transcriptional Coactivator Pc4, Chain A"/>
    <property type="match status" value="1"/>
</dbReference>
<dbReference type="Proteomes" id="UP001162640">
    <property type="component" value="Unassembled WGS sequence"/>
</dbReference>
<name>A0A9W7B8C8_9STRA</name>
<evidence type="ECO:0000313" key="4">
    <source>
        <dbReference type="Proteomes" id="UP001162640"/>
    </source>
</evidence>
<dbReference type="GO" id="GO:0006355">
    <property type="term" value="P:regulation of DNA-templated transcription"/>
    <property type="evidence" value="ECO:0007669"/>
    <property type="project" value="InterPro"/>
</dbReference>
<comment type="similarity">
    <text evidence="1">Belongs to the Whirly family.</text>
</comment>
<keyword evidence="2" id="KW-0809">Transit peptide</keyword>
<dbReference type="InterPro" id="IPR013742">
    <property type="entry name" value="Whirly"/>
</dbReference>
<evidence type="ECO:0000256" key="2">
    <source>
        <dbReference type="ARBA" id="ARBA00022946"/>
    </source>
</evidence>
<proteinExistence type="inferred from homology"/>
<dbReference type="EMBL" id="BLQM01000321">
    <property type="protein sequence ID" value="GMH82987.1"/>
    <property type="molecule type" value="Genomic_DNA"/>
</dbReference>
<dbReference type="InterPro" id="IPR009044">
    <property type="entry name" value="ssDNA-bd_transcriptional_reg"/>
</dbReference>
<dbReference type="AlphaFoldDB" id="A0A9W7B8C8"/>
<dbReference type="PANTHER" id="PTHR31745:SF1">
    <property type="entry name" value="SINGLE-STRANDED DNA-BINDING PROTEIN WHY2, MITOCHONDRIAL"/>
    <property type="match status" value="1"/>
</dbReference>
<protein>
    <submittedName>
        <fullName evidence="3">Uncharacterized protein</fullName>
    </submittedName>
</protein>
<gene>
    <name evidence="3" type="ORF">TL16_g09447</name>
</gene>
<dbReference type="PANTHER" id="PTHR31745">
    <property type="entry name" value="SINGLE-STRANDED DNA-BINDING PROTEIN WHY2, MITOCHONDRIAL"/>
    <property type="match status" value="1"/>
</dbReference>
<evidence type="ECO:0000313" key="3">
    <source>
        <dbReference type="EMBL" id="GMH82987.1"/>
    </source>
</evidence>
<sequence length="225" mass="23954">MMSFASRRIIASTRGLRRGLASFNGNTRSFPAYRVFGESTLFNMKPIMPTFKQAGNQGAFTVQREGKLLLELTPRVNGQFLWDSNQNFALSVEELALIQHQLPAGHPVELSRRMDVDGYGGGGGGGGFGGGGAQGPQPDKVLYVEPTDGASVTFSLDYINPETGVGMGEGMQKCKLMAGEFGVVQTLITWVTPHLLGWPVMIECNNVNALPHPGGGGGGHGDVPF</sequence>
<evidence type="ECO:0000256" key="1">
    <source>
        <dbReference type="ARBA" id="ARBA00006061"/>
    </source>
</evidence>
<comment type="caution">
    <text evidence="3">The sequence shown here is derived from an EMBL/GenBank/DDBJ whole genome shotgun (WGS) entry which is preliminary data.</text>
</comment>